<dbReference type="PANTHER" id="PTHR12544:SF29">
    <property type="entry name" value="GLUTAMINASE"/>
    <property type="match status" value="1"/>
</dbReference>
<accession>A0A1Q2CFQ2</accession>
<evidence type="ECO:0000313" key="8">
    <source>
        <dbReference type="EMBL" id="AQP44890.1"/>
    </source>
</evidence>
<reference evidence="8 9" key="1">
    <citation type="journal article" date="2016" name="Int. J. Syst. Evol. Microbiol.">
        <title>Tessaracoccus flavus sp. nov., isolated from the drainage system of a lindane-producing factory.</title>
        <authorList>
            <person name="Kumari R."/>
            <person name="Singh P."/>
            <person name="Schumann P."/>
            <person name="Lal R."/>
        </authorList>
    </citation>
    <scope>NUCLEOTIDE SEQUENCE [LARGE SCALE GENOMIC DNA]</scope>
    <source>
        <strain evidence="8 9">RP1T</strain>
    </source>
</reference>
<dbReference type="NCBIfam" id="TIGR03814">
    <property type="entry name" value="Gln_ase"/>
    <property type="match status" value="1"/>
</dbReference>
<evidence type="ECO:0000256" key="2">
    <source>
        <dbReference type="ARBA" id="ARBA00011881"/>
    </source>
</evidence>
<dbReference type="GO" id="GO:0006543">
    <property type="term" value="P:L-glutamine catabolic process"/>
    <property type="evidence" value="ECO:0007669"/>
    <property type="project" value="TreeGrafter"/>
</dbReference>
<dbReference type="EMBL" id="CP019605">
    <property type="protein sequence ID" value="AQP44890.1"/>
    <property type="molecule type" value="Genomic_DNA"/>
</dbReference>
<evidence type="ECO:0000256" key="7">
    <source>
        <dbReference type="HAMAP-Rule" id="MF_00313"/>
    </source>
</evidence>
<name>A0A1Q2CFQ2_9ACTN</name>
<dbReference type="EC" id="3.5.1.2" evidence="3 7"/>
<dbReference type="STRING" id="1610493.RPIT_08880"/>
<feature type="binding site" evidence="7">
    <location>
        <position position="132"/>
    </location>
    <ligand>
        <name>substrate</name>
    </ligand>
</feature>
<feature type="binding site" evidence="7">
    <location>
        <position position="82"/>
    </location>
    <ligand>
        <name>substrate</name>
    </ligand>
</feature>
<evidence type="ECO:0000256" key="5">
    <source>
        <dbReference type="ARBA" id="ARBA00049534"/>
    </source>
</evidence>
<feature type="binding site" evidence="7">
    <location>
        <position position="183"/>
    </location>
    <ligand>
        <name>substrate</name>
    </ligand>
</feature>
<evidence type="ECO:0000256" key="1">
    <source>
        <dbReference type="ARBA" id="ARBA00011076"/>
    </source>
</evidence>
<dbReference type="InterPro" id="IPR012338">
    <property type="entry name" value="Beta-lactam/transpept-like"/>
</dbReference>
<feature type="binding site" evidence="7">
    <location>
        <position position="259"/>
    </location>
    <ligand>
        <name>substrate</name>
    </ligand>
</feature>
<gene>
    <name evidence="7" type="primary">glsA</name>
    <name evidence="8" type="ORF">RPIT_08880</name>
</gene>
<dbReference type="PANTHER" id="PTHR12544">
    <property type="entry name" value="GLUTAMINASE"/>
    <property type="match status" value="1"/>
</dbReference>
<dbReference type="HAMAP" id="MF_00313">
    <property type="entry name" value="Glutaminase"/>
    <property type="match status" value="1"/>
</dbReference>
<evidence type="ECO:0000256" key="6">
    <source>
        <dbReference type="ARBA" id="ARBA00070405"/>
    </source>
</evidence>
<dbReference type="FunFam" id="3.40.710.10:FF:000005">
    <property type="entry name" value="Glutaminase"/>
    <property type="match status" value="1"/>
</dbReference>
<evidence type="ECO:0000256" key="4">
    <source>
        <dbReference type="ARBA" id="ARBA00022801"/>
    </source>
</evidence>
<sequence>MGPPAALRAGQFRLYAASMPLPLHSFLASQTDRLREVRRGEPMAEPPSMSSGDPERCAVAVANCEGDVVSAGDVGDEFTIQSISKAIAYAYVLEELGHEKVHEFVDVEPSGEAYHVISVEDSSGRPDNPMINAGALVVHSLLPGGDQDERSALVLDLFSRLAGRQLSVDETVFEEELRAGHRNLAIAHLLRAENDLPDDPHDVVAGYTRQCAIRVTAVDLAMMGATLANCGTQPVTGEQIFSPDVVRQTLSVMLTCGMYDDAGDWVSGVGIPAKSGVAGGILAVAPGSLGVAAWSPRLDGHGTSVRGRELVRQVAMKLGLHLLDGRPEPEVDWEASEMK</sequence>
<dbReference type="KEGG" id="tfl:RPIT_08880"/>
<dbReference type="Pfam" id="PF04960">
    <property type="entry name" value="Glutaminase"/>
    <property type="match status" value="1"/>
</dbReference>
<feature type="binding site" evidence="7">
    <location>
        <position position="207"/>
    </location>
    <ligand>
        <name>substrate</name>
    </ligand>
</feature>
<dbReference type="GO" id="GO:0004359">
    <property type="term" value="F:glutaminase activity"/>
    <property type="evidence" value="ECO:0007669"/>
    <property type="project" value="UniProtKB-UniRule"/>
</dbReference>
<evidence type="ECO:0000313" key="9">
    <source>
        <dbReference type="Proteomes" id="UP000188324"/>
    </source>
</evidence>
<dbReference type="Gene3D" id="3.40.710.10">
    <property type="entry name" value="DD-peptidase/beta-lactamase superfamily"/>
    <property type="match status" value="1"/>
</dbReference>
<comment type="similarity">
    <text evidence="1 7">Belongs to the glutaminase family.</text>
</comment>
<keyword evidence="4 7" id="KW-0378">Hydrolase</keyword>
<dbReference type="SUPFAM" id="SSF56601">
    <property type="entry name" value="beta-lactamase/transpeptidase-like"/>
    <property type="match status" value="1"/>
</dbReference>
<dbReference type="InterPro" id="IPR015868">
    <property type="entry name" value="Glutaminase"/>
</dbReference>
<proteinExistence type="inferred from homology"/>
<comment type="catalytic activity">
    <reaction evidence="5 7">
        <text>L-glutamine + H2O = L-glutamate + NH4(+)</text>
        <dbReference type="Rhea" id="RHEA:15889"/>
        <dbReference type="ChEBI" id="CHEBI:15377"/>
        <dbReference type="ChEBI" id="CHEBI:28938"/>
        <dbReference type="ChEBI" id="CHEBI:29985"/>
        <dbReference type="ChEBI" id="CHEBI:58359"/>
        <dbReference type="EC" id="3.5.1.2"/>
    </reaction>
</comment>
<keyword evidence="9" id="KW-1185">Reference proteome</keyword>
<feature type="binding site" evidence="7">
    <location>
        <position position="277"/>
    </location>
    <ligand>
        <name>substrate</name>
    </ligand>
</feature>
<dbReference type="AlphaFoldDB" id="A0A1Q2CFQ2"/>
<organism evidence="8 9">
    <name type="scientific">Tessaracoccus flavus</name>
    <dbReference type="NCBI Taxonomy" id="1610493"/>
    <lineage>
        <taxon>Bacteria</taxon>
        <taxon>Bacillati</taxon>
        <taxon>Actinomycetota</taxon>
        <taxon>Actinomycetes</taxon>
        <taxon>Propionibacteriales</taxon>
        <taxon>Propionibacteriaceae</taxon>
        <taxon>Tessaracoccus</taxon>
    </lineage>
</organism>
<dbReference type="GO" id="GO:0006537">
    <property type="term" value="P:glutamate biosynthetic process"/>
    <property type="evidence" value="ECO:0007669"/>
    <property type="project" value="TreeGrafter"/>
</dbReference>
<dbReference type="Proteomes" id="UP000188324">
    <property type="component" value="Chromosome"/>
</dbReference>
<protein>
    <recommendedName>
        <fullName evidence="6 7">Glutaminase</fullName>
        <ecNumber evidence="3 7">3.5.1.2</ecNumber>
    </recommendedName>
</protein>
<comment type="subunit">
    <text evidence="2 7">Homotetramer.</text>
</comment>
<evidence type="ECO:0000256" key="3">
    <source>
        <dbReference type="ARBA" id="ARBA00012918"/>
    </source>
</evidence>
<keyword evidence="7" id="KW-0007">Acetylation</keyword>
<feature type="binding site" evidence="7">
    <location>
        <position position="176"/>
    </location>
    <ligand>
        <name>substrate</name>
    </ligand>
</feature>